<dbReference type="InterPro" id="IPR013783">
    <property type="entry name" value="Ig-like_fold"/>
</dbReference>
<dbReference type="AlphaFoldDB" id="A0A9Q1BBF7"/>
<accession>A0A9Q1BBF7</accession>
<evidence type="ECO:0000313" key="3">
    <source>
        <dbReference type="Proteomes" id="UP001152320"/>
    </source>
</evidence>
<organism evidence="2 3">
    <name type="scientific">Holothuria leucospilota</name>
    <name type="common">Black long sea cucumber</name>
    <name type="synonym">Mertensiothuria leucospilota</name>
    <dbReference type="NCBI Taxonomy" id="206669"/>
    <lineage>
        <taxon>Eukaryota</taxon>
        <taxon>Metazoa</taxon>
        <taxon>Echinodermata</taxon>
        <taxon>Eleutherozoa</taxon>
        <taxon>Echinozoa</taxon>
        <taxon>Holothuroidea</taxon>
        <taxon>Aspidochirotacea</taxon>
        <taxon>Aspidochirotida</taxon>
        <taxon>Holothuriidae</taxon>
        <taxon>Holothuria</taxon>
    </lineage>
</organism>
<dbReference type="InterPro" id="IPR003599">
    <property type="entry name" value="Ig_sub"/>
</dbReference>
<keyword evidence="3" id="KW-1185">Reference proteome</keyword>
<name>A0A9Q1BBF7_HOLLE</name>
<protein>
    <recommendedName>
        <fullName evidence="1">Immunoglobulin domain-containing protein</fullName>
    </recommendedName>
</protein>
<dbReference type="Proteomes" id="UP001152320">
    <property type="component" value="Unassembled WGS sequence"/>
</dbReference>
<sequence length="201" mass="22871">MCFQTVYPNSKISCAMKDARQAIPLSWVVRTDEGDRNMPYRSVITNETNLYFTSSVTTPDPFVFSEILTLLVCKADGPSGLLERNESLVLLQNSNETLINIKPKQIAVEIDSKVQLHCNYSKVSYLVWQVKRSPEAIFKPIIYAVFFGENFTHINEEDYQVQHTSLVIDTIRVQDEGTYRCISGNGLEDDVIVYNVTVFGR</sequence>
<dbReference type="SUPFAM" id="SSF48726">
    <property type="entry name" value="Immunoglobulin"/>
    <property type="match status" value="1"/>
</dbReference>
<proteinExistence type="predicted"/>
<comment type="caution">
    <text evidence="2">The sequence shown here is derived from an EMBL/GenBank/DDBJ whole genome shotgun (WGS) entry which is preliminary data.</text>
</comment>
<dbReference type="EMBL" id="JAIZAY010000403">
    <property type="protein sequence ID" value="KAJ8018377.1"/>
    <property type="molecule type" value="Genomic_DNA"/>
</dbReference>
<dbReference type="Gene3D" id="2.60.40.10">
    <property type="entry name" value="Immunoglobulins"/>
    <property type="match status" value="1"/>
</dbReference>
<dbReference type="SMART" id="SM00409">
    <property type="entry name" value="IG"/>
    <property type="match status" value="1"/>
</dbReference>
<gene>
    <name evidence="2" type="ORF">HOLleu_43661</name>
</gene>
<reference evidence="2" key="1">
    <citation type="submission" date="2021-10" db="EMBL/GenBank/DDBJ databases">
        <title>Tropical sea cucumber genome reveals ecological adaptation and Cuvierian tubules defense mechanism.</title>
        <authorList>
            <person name="Chen T."/>
        </authorList>
    </citation>
    <scope>NUCLEOTIDE SEQUENCE</scope>
    <source>
        <strain evidence="2">Nanhai2018</strain>
        <tissue evidence="2">Muscle</tissue>
    </source>
</reference>
<dbReference type="InterPro" id="IPR036179">
    <property type="entry name" value="Ig-like_dom_sf"/>
</dbReference>
<feature type="domain" description="Immunoglobulin" evidence="1">
    <location>
        <begin position="103"/>
        <end position="199"/>
    </location>
</feature>
<evidence type="ECO:0000259" key="1">
    <source>
        <dbReference type="SMART" id="SM00409"/>
    </source>
</evidence>
<evidence type="ECO:0000313" key="2">
    <source>
        <dbReference type="EMBL" id="KAJ8018377.1"/>
    </source>
</evidence>